<proteinExistence type="predicted"/>
<dbReference type="EMBL" id="BNBD01000014">
    <property type="protein sequence ID" value="GHF64960.1"/>
    <property type="molecule type" value="Genomic_DNA"/>
</dbReference>
<sequence>MPAGRGHQGDEEERGEDAERPAGGAGHAACEEEAQGPVLRQEAHGPTVISKTDNAYICRFLGVPWRRAGPSPLGWSRGRPGRRRRTTAGSSPA</sequence>
<protein>
    <submittedName>
        <fullName evidence="2">Uncharacterized protein</fullName>
    </submittedName>
</protein>
<feature type="region of interest" description="Disordered" evidence="1">
    <location>
        <begin position="1"/>
        <end position="48"/>
    </location>
</feature>
<feature type="compositionally biased region" description="Low complexity" evidence="1">
    <location>
        <begin position="69"/>
        <end position="78"/>
    </location>
</feature>
<organism evidence="2 3">
    <name type="scientific">Streptomyces mashuensis</name>
    <dbReference type="NCBI Taxonomy" id="33904"/>
    <lineage>
        <taxon>Bacteria</taxon>
        <taxon>Bacillati</taxon>
        <taxon>Actinomycetota</taxon>
        <taxon>Actinomycetes</taxon>
        <taxon>Kitasatosporales</taxon>
        <taxon>Streptomycetaceae</taxon>
        <taxon>Streptomyces</taxon>
    </lineage>
</organism>
<gene>
    <name evidence="2" type="ORF">GCM10010218_53020</name>
</gene>
<reference evidence="2" key="2">
    <citation type="submission" date="2020-09" db="EMBL/GenBank/DDBJ databases">
        <authorList>
            <person name="Sun Q."/>
            <person name="Ohkuma M."/>
        </authorList>
    </citation>
    <scope>NUCLEOTIDE SEQUENCE</scope>
    <source>
        <strain evidence="2">JCM 4059</strain>
    </source>
</reference>
<comment type="caution">
    <text evidence="2">The sequence shown here is derived from an EMBL/GenBank/DDBJ whole genome shotgun (WGS) entry which is preliminary data.</text>
</comment>
<feature type="region of interest" description="Disordered" evidence="1">
    <location>
        <begin position="65"/>
        <end position="93"/>
    </location>
</feature>
<name>A0A919EFG3_9ACTN</name>
<dbReference type="AlphaFoldDB" id="A0A919EFG3"/>
<reference evidence="2" key="1">
    <citation type="journal article" date="2014" name="Int. J. Syst. Evol. Microbiol.">
        <title>Complete genome sequence of Corynebacterium casei LMG S-19264T (=DSM 44701T), isolated from a smear-ripened cheese.</title>
        <authorList>
            <consortium name="US DOE Joint Genome Institute (JGI-PGF)"/>
            <person name="Walter F."/>
            <person name="Albersmeier A."/>
            <person name="Kalinowski J."/>
            <person name="Ruckert C."/>
        </authorList>
    </citation>
    <scope>NUCLEOTIDE SEQUENCE</scope>
    <source>
        <strain evidence="2">JCM 4059</strain>
    </source>
</reference>
<evidence type="ECO:0000313" key="3">
    <source>
        <dbReference type="Proteomes" id="UP000638313"/>
    </source>
</evidence>
<keyword evidence="3" id="KW-1185">Reference proteome</keyword>
<dbReference type="Proteomes" id="UP000638313">
    <property type="component" value="Unassembled WGS sequence"/>
</dbReference>
<evidence type="ECO:0000313" key="2">
    <source>
        <dbReference type="EMBL" id="GHF64960.1"/>
    </source>
</evidence>
<accession>A0A919EFG3</accession>
<evidence type="ECO:0000256" key="1">
    <source>
        <dbReference type="SAM" id="MobiDB-lite"/>
    </source>
</evidence>